<dbReference type="InterPro" id="IPR036388">
    <property type="entry name" value="WH-like_DNA-bd_sf"/>
</dbReference>
<proteinExistence type="predicted"/>
<dbReference type="EMBL" id="MK500581">
    <property type="protein sequence ID" value="QBK92730.1"/>
    <property type="molecule type" value="Genomic_DNA"/>
</dbReference>
<sequence>MSNSAIDDLVRGYKELMLDENKENIHRLILNYLEEEEAIDEDSAKSPQSIARYIFGKKATKKIVNPYLYSMLANGAINKVTEEDMKRPRWYLVD</sequence>
<protein>
    <submittedName>
        <fullName evidence="1">Helix-turn-helix domain protein</fullName>
    </submittedName>
</protein>
<name>A0A481ZC81_9VIRU</name>
<evidence type="ECO:0000313" key="1">
    <source>
        <dbReference type="EMBL" id="QBK92730.1"/>
    </source>
</evidence>
<organism evidence="1">
    <name type="scientific">Pithovirus LCPAC401</name>
    <dbReference type="NCBI Taxonomy" id="2506595"/>
    <lineage>
        <taxon>Viruses</taxon>
        <taxon>Pithoviruses</taxon>
    </lineage>
</organism>
<accession>A0A481ZC81</accession>
<gene>
    <name evidence="1" type="ORF">LCPAC401_03680</name>
</gene>
<reference evidence="1" key="1">
    <citation type="journal article" date="2019" name="MBio">
        <title>Virus Genomes from Deep Sea Sediments Expand the Ocean Megavirome and Support Independent Origins of Viral Gigantism.</title>
        <authorList>
            <person name="Backstrom D."/>
            <person name="Yutin N."/>
            <person name="Jorgensen S.L."/>
            <person name="Dharamshi J."/>
            <person name="Homa F."/>
            <person name="Zaremba-Niedwiedzka K."/>
            <person name="Spang A."/>
            <person name="Wolf Y.I."/>
            <person name="Koonin E.V."/>
            <person name="Ettema T.J."/>
        </authorList>
    </citation>
    <scope>NUCLEOTIDE SEQUENCE</scope>
</reference>
<dbReference type="Gene3D" id="1.10.10.10">
    <property type="entry name" value="Winged helix-like DNA-binding domain superfamily/Winged helix DNA-binding domain"/>
    <property type="match status" value="1"/>
</dbReference>